<reference evidence="2 3" key="1">
    <citation type="submission" date="2020-04" db="EMBL/GenBank/DDBJ databases">
        <title>Perkinsus olseni comparative genomics.</title>
        <authorList>
            <person name="Bogema D.R."/>
        </authorList>
    </citation>
    <scope>NUCLEOTIDE SEQUENCE [LARGE SCALE GENOMIC DNA]</scope>
    <source>
        <strain evidence="2 3">ATCC PRA-207</strain>
    </source>
</reference>
<feature type="compositionally biased region" description="Low complexity" evidence="1">
    <location>
        <begin position="24"/>
        <end position="36"/>
    </location>
</feature>
<organism evidence="2 3">
    <name type="scientific">Perkinsus olseni</name>
    <name type="common">Perkinsus atlanticus</name>
    <dbReference type="NCBI Taxonomy" id="32597"/>
    <lineage>
        <taxon>Eukaryota</taxon>
        <taxon>Sar</taxon>
        <taxon>Alveolata</taxon>
        <taxon>Perkinsozoa</taxon>
        <taxon>Perkinsea</taxon>
        <taxon>Perkinsida</taxon>
        <taxon>Perkinsidae</taxon>
        <taxon>Perkinsus</taxon>
    </lineage>
</organism>
<evidence type="ECO:0000313" key="2">
    <source>
        <dbReference type="EMBL" id="KAF4699186.1"/>
    </source>
</evidence>
<feature type="region of interest" description="Disordered" evidence="1">
    <location>
        <begin position="24"/>
        <end position="82"/>
    </location>
</feature>
<evidence type="ECO:0000256" key="1">
    <source>
        <dbReference type="SAM" id="MobiDB-lite"/>
    </source>
</evidence>
<gene>
    <name evidence="2" type="ORF">FOZ63_003685</name>
</gene>
<comment type="caution">
    <text evidence="2">The sequence shown here is derived from an EMBL/GenBank/DDBJ whole genome shotgun (WGS) entry which is preliminary data.</text>
</comment>
<dbReference type="EMBL" id="JABANO010038056">
    <property type="protein sequence ID" value="KAF4699186.1"/>
    <property type="molecule type" value="Genomic_DNA"/>
</dbReference>
<dbReference type="AlphaFoldDB" id="A0A7J6PU29"/>
<evidence type="ECO:0000313" key="3">
    <source>
        <dbReference type="Proteomes" id="UP000553632"/>
    </source>
</evidence>
<accession>A0A7J6PU29</accession>
<sequence length="189" mass="22007">MLKEHITSLKDRLTDLTQLNAFSSEMRSRTSSSSYRGYLKHRSRNNNNNTKRNYNNTTNRSSSSPIGDDDDDASSSSSLDDYDPVMLEREEVLKQCQRKAVEGGERIEDQLVDALRQVIYVQRNGEEIDRRSKLVIRNLNERINHLETVIVAMRVKQCQQQQQQAGGVKERAYNNNNTRRRRNKKVMML</sequence>
<dbReference type="Proteomes" id="UP000553632">
    <property type="component" value="Unassembled WGS sequence"/>
</dbReference>
<proteinExistence type="predicted"/>
<keyword evidence="3" id="KW-1185">Reference proteome</keyword>
<name>A0A7J6PU29_PEROL</name>
<feature type="compositionally biased region" description="Low complexity" evidence="1">
    <location>
        <begin position="45"/>
        <end position="66"/>
    </location>
</feature>
<protein>
    <submittedName>
        <fullName evidence="2">Uncharacterized protein</fullName>
    </submittedName>
</protein>